<dbReference type="EC" id="4.2.3.-" evidence="4"/>
<comment type="cofactor">
    <cofactor evidence="1 4">
        <name>Mg(2+)</name>
        <dbReference type="ChEBI" id="CHEBI:18420"/>
    </cofactor>
</comment>
<dbReference type="SFLD" id="SFLDS00005">
    <property type="entry name" value="Isoprenoid_Synthase_Type_I"/>
    <property type="match status" value="1"/>
</dbReference>
<dbReference type="PANTHER" id="PTHR35201:SF4">
    <property type="entry name" value="BETA-PINACENE SYNTHASE-RELATED"/>
    <property type="match status" value="1"/>
</dbReference>
<dbReference type="GO" id="GO:0010333">
    <property type="term" value="F:terpene synthase activity"/>
    <property type="evidence" value="ECO:0007669"/>
    <property type="project" value="InterPro"/>
</dbReference>
<evidence type="ECO:0000256" key="2">
    <source>
        <dbReference type="ARBA" id="ARBA00006333"/>
    </source>
</evidence>
<evidence type="ECO:0000313" key="5">
    <source>
        <dbReference type="EMBL" id="KAF2012828.1"/>
    </source>
</evidence>
<dbReference type="Gene3D" id="1.10.600.10">
    <property type="entry name" value="Farnesyl Diphosphate Synthase"/>
    <property type="match status" value="1"/>
</dbReference>
<reference evidence="5" key="1">
    <citation type="journal article" date="2020" name="Stud. Mycol.">
        <title>101 Dothideomycetes genomes: a test case for predicting lifestyles and emergence of pathogens.</title>
        <authorList>
            <person name="Haridas S."/>
            <person name="Albert R."/>
            <person name="Binder M."/>
            <person name="Bloem J."/>
            <person name="Labutti K."/>
            <person name="Salamov A."/>
            <person name="Andreopoulos B."/>
            <person name="Baker S."/>
            <person name="Barry K."/>
            <person name="Bills G."/>
            <person name="Bluhm B."/>
            <person name="Cannon C."/>
            <person name="Castanera R."/>
            <person name="Culley D."/>
            <person name="Daum C."/>
            <person name="Ezra D."/>
            <person name="Gonzalez J."/>
            <person name="Henrissat B."/>
            <person name="Kuo A."/>
            <person name="Liang C."/>
            <person name="Lipzen A."/>
            <person name="Lutzoni F."/>
            <person name="Magnuson J."/>
            <person name="Mondo S."/>
            <person name="Nolan M."/>
            <person name="Ohm R."/>
            <person name="Pangilinan J."/>
            <person name="Park H.-J."/>
            <person name="Ramirez L."/>
            <person name="Alfaro M."/>
            <person name="Sun H."/>
            <person name="Tritt A."/>
            <person name="Yoshinaga Y."/>
            <person name="Zwiers L.-H."/>
            <person name="Turgeon B."/>
            <person name="Goodwin S."/>
            <person name="Spatafora J."/>
            <person name="Crous P."/>
            <person name="Grigoriev I."/>
        </authorList>
    </citation>
    <scope>NUCLEOTIDE SEQUENCE</scope>
    <source>
        <strain evidence="5">CBS 175.79</strain>
    </source>
</reference>
<dbReference type="SUPFAM" id="SSF48576">
    <property type="entry name" value="Terpenoid synthases"/>
    <property type="match status" value="1"/>
</dbReference>
<name>A0A6A5XHW0_9PLEO</name>
<keyword evidence="3 4" id="KW-0460">Magnesium</keyword>
<dbReference type="InterPro" id="IPR034686">
    <property type="entry name" value="Terpene_cyclase-like_2"/>
</dbReference>
<dbReference type="GO" id="GO:0046872">
    <property type="term" value="F:metal ion binding"/>
    <property type="evidence" value="ECO:0007669"/>
    <property type="project" value="UniProtKB-KW"/>
</dbReference>
<dbReference type="Pfam" id="PF19086">
    <property type="entry name" value="Terpene_syn_C_2"/>
    <property type="match status" value="1"/>
</dbReference>
<dbReference type="PANTHER" id="PTHR35201">
    <property type="entry name" value="TERPENE SYNTHASE"/>
    <property type="match status" value="1"/>
</dbReference>
<keyword evidence="4" id="KW-0479">Metal-binding</keyword>
<dbReference type="GO" id="GO:0008299">
    <property type="term" value="P:isoprenoid biosynthetic process"/>
    <property type="evidence" value="ECO:0007669"/>
    <property type="project" value="UniProtKB-ARBA"/>
</dbReference>
<accession>A0A6A5XHW0</accession>
<protein>
    <recommendedName>
        <fullName evidence="4">Terpene synthase</fullName>
        <ecNumber evidence="4">4.2.3.-</ecNumber>
    </recommendedName>
</protein>
<dbReference type="AlphaFoldDB" id="A0A6A5XHW0"/>
<dbReference type="SFLD" id="SFLDG01020">
    <property type="entry name" value="Terpene_Cyclase_Like_2"/>
    <property type="match status" value="1"/>
</dbReference>
<gene>
    <name evidence="5" type="ORF">BU24DRAFT_396010</name>
</gene>
<dbReference type="InterPro" id="IPR008949">
    <property type="entry name" value="Isoprenoid_synthase_dom_sf"/>
</dbReference>
<evidence type="ECO:0000256" key="4">
    <source>
        <dbReference type="RuleBase" id="RU366034"/>
    </source>
</evidence>
<dbReference type="GeneID" id="54282679"/>
<dbReference type="EMBL" id="ML978072">
    <property type="protein sequence ID" value="KAF2012828.1"/>
    <property type="molecule type" value="Genomic_DNA"/>
</dbReference>
<evidence type="ECO:0000256" key="3">
    <source>
        <dbReference type="ARBA" id="ARBA00022842"/>
    </source>
</evidence>
<keyword evidence="4" id="KW-0456">Lyase</keyword>
<comment type="similarity">
    <text evidence="2 4">Belongs to the terpene synthase family.</text>
</comment>
<evidence type="ECO:0000256" key="1">
    <source>
        <dbReference type="ARBA" id="ARBA00001946"/>
    </source>
</evidence>
<dbReference type="OrthoDB" id="3780056at2759"/>
<sequence length="384" mass="44315">MTTVNGFLPLSKKVPELTRRDTLTSGTGLLNGNKKTTEVPRGKKVVTIKLPGLYTGLLAQPARLNPFLKSDISRQAEEWSREIMGLNEKGYARLRGAQFPLLAAGFAPDTDANGFRILCDWMIWVFYFDDLFDDGELRNDPMAARREINAHLALHSDDHPDVSPKERPVRLLYQTLWRKIKAISTKGAQQRYIQSMRHYFEGIALQVDSVYWHSQGYTATTFDMYWRGRTHSAGSRPCQALLEPLYKITLPDHVWDHPMIKEAEDTATHLIMFYNDVLSYRKEASELVPHNSIHILQRERGYSLQEAYDFANQLIKQMFQRWYWAQQCLPSWGEEIDIQVQKYLQGVLDQAKGNLDWSFGSRRYLGKDSEAARATMTLDFVVDE</sequence>
<dbReference type="Proteomes" id="UP000799778">
    <property type="component" value="Unassembled WGS sequence"/>
</dbReference>
<keyword evidence="6" id="KW-1185">Reference proteome</keyword>
<organism evidence="5 6">
    <name type="scientific">Aaosphaeria arxii CBS 175.79</name>
    <dbReference type="NCBI Taxonomy" id="1450172"/>
    <lineage>
        <taxon>Eukaryota</taxon>
        <taxon>Fungi</taxon>
        <taxon>Dikarya</taxon>
        <taxon>Ascomycota</taxon>
        <taxon>Pezizomycotina</taxon>
        <taxon>Dothideomycetes</taxon>
        <taxon>Pleosporomycetidae</taxon>
        <taxon>Pleosporales</taxon>
        <taxon>Pleosporales incertae sedis</taxon>
        <taxon>Aaosphaeria</taxon>
    </lineage>
</organism>
<evidence type="ECO:0000313" key="6">
    <source>
        <dbReference type="Proteomes" id="UP000799778"/>
    </source>
</evidence>
<proteinExistence type="inferred from homology"/>
<dbReference type="RefSeq" id="XP_033381167.1">
    <property type="nucleotide sequence ID" value="XM_033525282.1"/>
</dbReference>